<dbReference type="PANTHER" id="PTHR43081:SF1">
    <property type="entry name" value="ADENYLATE CYCLASE, TERMINAL-DIFFERENTIATION SPECIFIC"/>
    <property type="match status" value="1"/>
</dbReference>
<dbReference type="PANTHER" id="PTHR43081">
    <property type="entry name" value="ADENYLATE CYCLASE, TERMINAL-DIFFERENTIATION SPECIFIC-RELATED"/>
    <property type="match status" value="1"/>
</dbReference>
<organism evidence="3 4">
    <name type="scientific">Arsenicicoccus piscis</name>
    <dbReference type="NCBI Taxonomy" id="673954"/>
    <lineage>
        <taxon>Bacteria</taxon>
        <taxon>Bacillati</taxon>
        <taxon>Actinomycetota</taxon>
        <taxon>Actinomycetes</taxon>
        <taxon>Micrococcales</taxon>
        <taxon>Intrasporangiaceae</taxon>
        <taxon>Arsenicicoccus</taxon>
    </lineage>
</organism>
<dbReference type="PROSITE" id="PS50125">
    <property type="entry name" value="GUANYLATE_CYCLASE_2"/>
    <property type="match status" value="1"/>
</dbReference>
<dbReference type="Proteomes" id="UP001157109">
    <property type="component" value="Unassembled WGS sequence"/>
</dbReference>
<name>A0ABQ6HQS7_9MICO</name>
<dbReference type="InterPro" id="IPR050697">
    <property type="entry name" value="Adenylyl/Guanylyl_Cyclase_3/4"/>
</dbReference>
<evidence type="ECO:0000313" key="3">
    <source>
        <dbReference type="EMBL" id="GMA20357.1"/>
    </source>
</evidence>
<dbReference type="SMART" id="SM00044">
    <property type="entry name" value="CYCc"/>
    <property type="match status" value="1"/>
</dbReference>
<dbReference type="RefSeq" id="WP_241445492.1">
    <property type="nucleotide sequence ID" value="NZ_BSUJ01000001.1"/>
</dbReference>
<evidence type="ECO:0000256" key="1">
    <source>
        <dbReference type="ARBA" id="ARBA00005381"/>
    </source>
</evidence>
<evidence type="ECO:0000259" key="2">
    <source>
        <dbReference type="PROSITE" id="PS50125"/>
    </source>
</evidence>
<dbReference type="SUPFAM" id="SSF55073">
    <property type="entry name" value="Nucleotide cyclase"/>
    <property type="match status" value="1"/>
</dbReference>
<feature type="domain" description="Guanylate cyclase" evidence="2">
    <location>
        <begin position="203"/>
        <end position="312"/>
    </location>
</feature>
<accession>A0ABQ6HQS7</accession>
<dbReference type="InterPro" id="IPR001054">
    <property type="entry name" value="A/G_cyclase"/>
</dbReference>
<reference evidence="4" key="1">
    <citation type="journal article" date="2019" name="Int. J. Syst. Evol. Microbiol.">
        <title>The Global Catalogue of Microorganisms (GCM) 10K type strain sequencing project: providing services to taxonomists for standard genome sequencing and annotation.</title>
        <authorList>
            <consortium name="The Broad Institute Genomics Platform"/>
            <consortium name="The Broad Institute Genome Sequencing Center for Infectious Disease"/>
            <person name="Wu L."/>
            <person name="Ma J."/>
        </authorList>
    </citation>
    <scope>NUCLEOTIDE SEQUENCE [LARGE SCALE GENOMIC DNA]</scope>
    <source>
        <strain evidence="4">NBRC 105830</strain>
    </source>
</reference>
<comment type="similarity">
    <text evidence="1">Belongs to the adenylyl cyclase class-3 family.</text>
</comment>
<gene>
    <name evidence="3" type="primary">cya</name>
    <name evidence="3" type="ORF">GCM10025862_23780</name>
</gene>
<protein>
    <submittedName>
        <fullName evidence="3">Adenylate cyclase</fullName>
    </submittedName>
</protein>
<keyword evidence="4" id="KW-1185">Reference proteome</keyword>
<sequence>MEPYDESSLDEGLVPAHVDPFVEALQERILGAPLDLDRRAVAREVGVSFRTAERFWHALGFPPVTDGAHAFSRTDLKALEIIAELVRSGRLDESTALGLTRAFARTTDRLSVWQTSLLAEALSPWQQGDVELSRAHLAEGHDSTRAEPDESTARAAVSALAELADELEPLLVYAWRRHLTSAVARMVSDADPVAMGPGGLRRCVGFADLVAFTSLVRRLSERELARVVQQFEAVCSDVITAHGGRVIKTVGDEVLFVAKVPADGARIALDLVAAIHADDMLPPVRLGLAYGPVVSRLGDVFGTTVNKAARLTAVAPRGRILVDDVLAQELVDAPGLVTVKQRSRTLRGVGVVTPSLLSPGLGDSLLA</sequence>
<dbReference type="Pfam" id="PF00211">
    <property type="entry name" value="Guanylate_cyc"/>
    <property type="match status" value="1"/>
</dbReference>
<dbReference type="CDD" id="cd07302">
    <property type="entry name" value="CHD"/>
    <property type="match status" value="1"/>
</dbReference>
<dbReference type="InterPro" id="IPR029787">
    <property type="entry name" value="Nucleotide_cyclase"/>
</dbReference>
<dbReference type="EMBL" id="BSUJ01000001">
    <property type="protein sequence ID" value="GMA20357.1"/>
    <property type="molecule type" value="Genomic_DNA"/>
</dbReference>
<dbReference type="Gene3D" id="3.30.70.1230">
    <property type="entry name" value="Nucleotide cyclase"/>
    <property type="match status" value="1"/>
</dbReference>
<proteinExistence type="inferred from homology"/>
<comment type="caution">
    <text evidence="3">The sequence shown here is derived from an EMBL/GenBank/DDBJ whole genome shotgun (WGS) entry which is preliminary data.</text>
</comment>
<evidence type="ECO:0000313" key="4">
    <source>
        <dbReference type="Proteomes" id="UP001157109"/>
    </source>
</evidence>